<evidence type="ECO:0000256" key="1">
    <source>
        <dbReference type="SAM" id="MobiDB-lite"/>
    </source>
</evidence>
<gene>
    <name evidence="2" type="ORF">PMYSY11_0341</name>
</gene>
<feature type="region of interest" description="Disordered" evidence="1">
    <location>
        <begin position="41"/>
        <end position="61"/>
    </location>
</feature>
<dbReference type="AlphaFoldDB" id="A0A653DY53"/>
<reference evidence="2" key="1">
    <citation type="submission" date="2019-02" db="EMBL/GenBank/DDBJ databases">
        <authorList>
            <consortium name="Genoscope - CEA"/>
            <person name="William W."/>
        </authorList>
    </citation>
    <scope>NUCLEOTIDE SEQUENCE [LARGE SCALE GENOMIC DNA]</scope>
    <source>
        <strain evidence="2">YSy11</strain>
    </source>
</reference>
<evidence type="ECO:0000313" key="2">
    <source>
        <dbReference type="EMBL" id="VEV95388.1"/>
    </source>
</evidence>
<feature type="compositionally biased region" description="Polar residues" evidence="1">
    <location>
        <begin position="42"/>
        <end position="61"/>
    </location>
</feature>
<organism evidence="2">
    <name type="scientific">Pseudomonas marincola</name>
    <dbReference type="NCBI Taxonomy" id="437900"/>
    <lineage>
        <taxon>Bacteria</taxon>
        <taxon>Pseudomonadati</taxon>
        <taxon>Pseudomonadota</taxon>
        <taxon>Gammaproteobacteria</taxon>
        <taxon>Pseudomonadales</taxon>
        <taxon>Pseudomonadaceae</taxon>
        <taxon>Pseudomonas</taxon>
    </lineage>
</organism>
<name>A0A653DY53_9PSED</name>
<proteinExistence type="predicted"/>
<accession>A0A653DY53</accession>
<sequence length="61" mass="6980">MQVSDWLFEIKKIRVHSHPSCVDGQVAGERYPFMPYLIGLGSSRSTPESWRNNPEGSMRTL</sequence>
<dbReference type="EMBL" id="LR215729">
    <property type="protein sequence ID" value="VEV95388.1"/>
    <property type="molecule type" value="Genomic_DNA"/>
</dbReference>
<protein>
    <submittedName>
        <fullName evidence="2">Uncharacterized protein</fullName>
    </submittedName>
</protein>